<evidence type="ECO:0000313" key="2">
    <source>
        <dbReference type="Proteomes" id="UP000789390"/>
    </source>
</evidence>
<keyword evidence="2" id="KW-1185">Reference proteome</keyword>
<accession>A0A8J2WIJ6</accession>
<reference evidence="1" key="1">
    <citation type="submission" date="2021-11" db="EMBL/GenBank/DDBJ databases">
        <authorList>
            <person name="Schell T."/>
        </authorList>
    </citation>
    <scope>NUCLEOTIDE SEQUENCE</scope>
    <source>
        <strain evidence="1">M5</strain>
    </source>
</reference>
<comment type="caution">
    <text evidence="1">The sequence shown here is derived from an EMBL/GenBank/DDBJ whole genome shotgun (WGS) entry which is preliminary data.</text>
</comment>
<name>A0A8J2WIJ6_9CRUS</name>
<sequence length="152" mass="14639">MLSNWYQLIVVRNVAYKSNGNEVNKSQKQTNFSKMNKVLISLALLSVAAAAPQFLGGGFNNGFGGGFRPGVVGLRPVGGFGGLGGFGGFGGSGTGAGAGTASANLFGSNAAGVGISSATNGGFGSGSGSGLAGSGLFGNFATGTGNGQSFGK</sequence>
<protein>
    <submittedName>
        <fullName evidence="1">Uncharacterized protein</fullName>
    </submittedName>
</protein>
<organism evidence="1 2">
    <name type="scientific">Daphnia galeata</name>
    <dbReference type="NCBI Taxonomy" id="27404"/>
    <lineage>
        <taxon>Eukaryota</taxon>
        <taxon>Metazoa</taxon>
        <taxon>Ecdysozoa</taxon>
        <taxon>Arthropoda</taxon>
        <taxon>Crustacea</taxon>
        <taxon>Branchiopoda</taxon>
        <taxon>Diplostraca</taxon>
        <taxon>Cladocera</taxon>
        <taxon>Anomopoda</taxon>
        <taxon>Daphniidae</taxon>
        <taxon>Daphnia</taxon>
    </lineage>
</organism>
<dbReference type="PANTHER" id="PTHR35388">
    <property type="match status" value="1"/>
</dbReference>
<dbReference type="AlphaFoldDB" id="A0A8J2WIJ6"/>
<gene>
    <name evidence="1" type="ORF">DGAL_LOCUS8707</name>
</gene>
<proteinExistence type="predicted"/>
<dbReference type="Proteomes" id="UP000789390">
    <property type="component" value="Unassembled WGS sequence"/>
</dbReference>
<dbReference type="PANTHER" id="PTHR35388:SF2">
    <property type="entry name" value="SURP MOTIF DOMAIN-CONTAINING PROTEIN"/>
    <property type="match status" value="1"/>
</dbReference>
<dbReference type="EMBL" id="CAKKLH010000191">
    <property type="protein sequence ID" value="CAH0105649.1"/>
    <property type="molecule type" value="Genomic_DNA"/>
</dbReference>
<evidence type="ECO:0000313" key="1">
    <source>
        <dbReference type="EMBL" id="CAH0105649.1"/>
    </source>
</evidence>